<dbReference type="EMBL" id="LPUF01000001">
    <property type="protein sequence ID" value="OQK18442.1"/>
    <property type="molecule type" value="Genomic_DNA"/>
</dbReference>
<organism evidence="1 2">
    <name type="scientific">Methyloprofundus sedimenti</name>
    <dbReference type="NCBI Taxonomy" id="1420851"/>
    <lineage>
        <taxon>Bacteria</taxon>
        <taxon>Pseudomonadati</taxon>
        <taxon>Pseudomonadota</taxon>
        <taxon>Gammaproteobacteria</taxon>
        <taxon>Methylococcales</taxon>
        <taxon>Methylococcaceae</taxon>
        <taxon>Methyloprofundus</taxon>
    </lineage>
</organism>
<comment type="caution">
    <text evidence="1">The sequence shown here is derived from an EMBL/GenBank/DDBJ whole genome shotgun (WGS) entry which is preliminary data.</text>
</comment>
<reference evidence="1 2" key="1">
    <citation type="submission" date="2015-12" db="EMBL/GenBank/DDBJ databases">
        <authorList>
            <person name="Shamseldin A."/>
            <person name="Moawad H."/>
            <person name="Abd El-Rahim W.M."/>
            <person name="Sadowsky M.J."/>
        </authorList>
    </citation>
    <scope>NUCLEOTIDE SEQUENCE [LARGE SCALE GENOMIC DNA]</scope>
    <source>
        <strain evidence="1 2">WF1</strain>
    </source>
</reference>
<proteinExistence type="predicted"/>
<sequence length="95" mass="11644">MKNNWPYFGLVIALLFASGDPKAEDIVIYDSGLIYENYWGDFDRVIKPYKRSYRSSDDNRKKNRLRENKRYRVREYDNYDEADQYAEDLMNDYFR</sequence>
<gene>
    <name evidence="1" type="ORF">AU255_11675</name>
</gene>
<evidence type="ECO:0000313" key="1">
    <source>
        <dbReference type="EMBL" id="OQK18442.1"/>
    </source>
</evidence>
<dbReference type="Proteomes" id="UP000191980">
    <property type="component" value="Unassembled WGS sequence"/>
</dbReference>
<dbReference type="AlphaFoldDB" id="A0A1V8MAB4"/>
<keyword evidence="2" id="KW-1185">Reference proteome</keyword>
<name>A0A1V8MAB4_9GAMM</name>
<accession>A0A1V8MAB4</accession>
<dbReference type="RefSeq" id="WP_080523043.1">
    <property type="nucleotide sequence ID" value="NZ_LPUF01000001.1"/>
</dbReference>
<protein>
    <submittedName>
        <fullName evidence="1">Uncharacterized protein</fullName>
    </submittedName>
</protein>
<evidence type="ECO:0000313" key="2">
    <source>
        <dbReference type="Proteomes" id="UP000191980"/>
    </source>
</evidence>